<organism evidence="8 9">
    <name type="scientific">Sphagnum jensenii</name>
    <dbReference type="NCBI Taxonomy" id="128206"/>
    <lineage>
        <taxon>Eukaryota</taxon>
        <taxon>Viridiplantae</taxon>
        <taxon>Streptophyta</taxon>
        <taxon>Embryophyta</taxon>
        <taxon>Bryophyta</taxon>
        <taxon>Sphagnophytina</taxon>
        <taxon>Sphagnopsida</taxon>
        <taxon>Sphagnales</taxon>
        <taxon>Sphagnaceae</taxon>
        <taxon>Sphagnum</taxon>
    </lineage>
</organism>
<accession>A0ABP0X7G6</accession>
<keyword evidence="5 6" id="KW-0472">Membrane</keyword>
<keyword evidence="4 6" id="KW-1133">Transmembrane helix</keyword>
<name>A0ABP0X7G6_9BRYO</name>
<evidence type="ECO:0000256" key="3">
    <source>
        <dbReference type="ARBA" id="ARBA00022692"/>
    </source>
</evidence>
<evidence type="ECO:0000313" key="9">
    <source>
        <dbReference type="Proteomes" id="UP001497444"/>
    </source>
</evidence>
<dbReference type="PANTHER" id="PTHR33596">
    <property type="entry name" value="COLD-REGULATED 413 PLASMA MEMBRANE PROTEIN 2"/>
    <property type="match status" value="1"/>
</dbReference>
<feature type="transmembrane region" description="Helical" evidence="6">
    <location>
        <begin position="226"/>
        <end position="249"/>
    </location>
</feature>
<proteinExistence type="inferred from homology"/>
<evidence type="ECO:0000256" key="2">
    <source>
        <dbReference type="ARBA" id="ARBA00005852"/>
    </source>
</evidence>
<dbReference type="Proteomes" id="UP001497444">
    <property type="component" value="Chromosome 5"/>
</dbReference>
<reference evidence="8" key="1">
    <citation type="submission" date="2024-02" db="EMBL/GenBank/DDBJ databases">
        <authorList>
            <consortium name="ELIXIR-Norway"/>
            <consortium name="Elixir Norway"/>
        </authorList>
    </citation>
    <scope>NUCLEOTIDE SEQUENCE</scope>
</reference>
<feature type="signal peptide" evidence="7">
    <location>
        <begin position="1"/>
        <end position="21"/>
    </location>
</feature>
<keyword evidence="3 6" id="KW-0812">Transmembrane</keyword>
<protein>
    <submittedName>
        <fullName evidence="8">Uncharacterized protein</fullName>
    </submittedName>
</protein>
<evidence type="ECO:0000313" key="8">
    <source>
        <dbReference type="EMBL" id="CAK9273926.1"/>
    </source>
</evidence>
<feature type="transmembrane region" description="Helical" evidence="6">
    <location>
        <begin position="261"/>
        <end position="282"/>
    </location>
</feature>
<sequence>MAAHQITSIMASSLLPSFVFCRLPSSSSSSRLFTIHTAATPSFNSRRFGCELRLQVHAVSCAVAVVPRRRSETWQQPQAAGGLEKAELMQHSSSSRGSLSISRTSSSSFRFASLVLVKTSSRWTRNNSSRMDISAVSPELLQWAVFVAAVVVLLKSESAGIRKHYVMPLIAIDLPHQAINLMKSELGLWAAFLGLFGRYFLNTPREFETPLNLLLLINVIPARVEVFRGTAIAAGASLGITCILAHQYYRSIGSLKNAFRSGTVLVTIALLVLFGISAVLLLQAGA</sequence>
<dbReference type="InterPro" id="IPR008892">
    <property type="entry name" value="COR413"/>
</dbReference>
<evidence type="ECO:0000256" key="5">
    <source>
        <dbReference type="ARBA" id="ARBA00023136"/>
    </source>
</evidence>
<keyword evidence="7" id="KW-0732">Signal</keyword>
<keyword evidence="9" id="KW-1185">Reference proteome</keyword>
<feature type="chain" id="PRO_5045981123" evidence="7">
    <location>
        <begin position="22"/>
        <end position="286"/>
    </location>
</feature>
<comment type="similarity">
    <text evidence="2">Belongs to the Cold-regulated 413 protein family.</text>
</comment>
<dbReference type="PANTHER" id="PTHR33596:SF17">
    <property type="entry name" value="COLD-REGULATED 413 INNER MEMBRANE PROTEIN 1, CHLOROPLASTIC-RELATED"/>
    <property type="match status" value="1"/>
</dbReference>
<gene>
    <name evidence="8" type="ORF">CSSPJE1EN1_LOCUS19404</name>
</gene>
<evidence type="ECO:0000256" key="6">
    <source>
        <dbReference type="SAM" id="Phobius"/>
    </source>
</evidence>
<dbReference type="EMBL" id="OZ020100">
    <property type="protein sequence ID" value="CAK9273926.1"/>
    <property type="molecule type" value="Genomic_DNA"/>
</dbReference>
<dbReference type="Pfam" id="PF05562">
    <property type="entry name" value="WCOR413"/>
    <property type="match status" value="1"/>
</dbReference>
<evidence type="ECO:0000256" key="4">
    <source>
        <dbReference type="ARBA" id="ARBA00022989"/>
    </source>
</evidence>
<evidence type="ECO:0000256" key="7">
    <source>
        <dbReference type="SAM" id="SignalP"/>
    </source>
</evidence>
<evidence type="ECO:0000256" key="1">
    <source>
        <dbReference type="ARBA" id="ARBA00004141"/>
    </source>
</evidence>
<comment type="subcellular location">
    <subcellularLocation>
        <location evidence="1">Membrane</location>
        <topology evidence="1">Multi-pass membrane protein</topology>
    </subcellularLocation>
</comment>